<dbReference type="OrthoDB" id="396674at2"/>
<dbReference type="Proteomes" id="UP000317512">
    <property type="component" value="Chromosome"/>
</dbReference>
<dbReference type="GO" id="GO:0009307">
    <property type="term" value="P:DNA restriction-modification system"/>
    <property type="evidence" value="ECO:0007669"/>
    <property type="project" value="UniProtKB-KW"/>
</dbReference>
<dbReference type="GO" id="GO:0004519">
    <property type="term" value="F:endonuclease activity"/>
    <property type="evidence" value="ECO:0007669"/>
    <property type="project" value="UniProtKB-KW"/>
</dbReference>
<dbReference type="InterPro" id="IPR000055">
    <property type="entry name" value="Restrct_endonuc_typeI_TRD"/>
</dbReference>
<dbReference type="Pfam" id="PF01420">
    <property type="entry name" value="Methylase_S"/>
    <property type="match status" value="2"/>
</dbReference>
<dbReference type="InterPro" id="IPR051212">
    <property type="entry name" value="Type-I_RE_S_subunit"/>
</dbReference>
<evidence type="ECO:0000313" key="6">
    <source>
        <dbReference type="EMBL" id="QDY88776.1"/>
    </source>
</evidence>
<keyword evidence="6" id="KW-0540">Nuclease</keyword>
<keyword evidence="2" id="KW-0680">Restriction system</keyword>
<dbReference type="SUPFAM" id="SSF116734">
    <property type="entry name" value="DNA methylase specificity domain"/>
    <property type="match status" value="2"/>
</dbReference>
<dbReference type="CDD" id="cd17269">
    <property type="entry name" value="RMtype1_S_PluTORF4319P-TRD2-CR2_like"/>
    <property type="match status" value="1"/>
</dbReference>
<dbReference type="Gene3D" id="3.90.220.20">
    <property type="entry name" value="DNA methylase specificity domains"/>
    <property type="match status" value="2"/>
</dbReference>
<keyword evidence="3" id="KW-0238">DNA-binding</keyword>
<reference evidence="7" key="1">
    <citation type="submission" date="2019-07" db="EMBL/GenBank/DDBJ databases">
        <title>Complete genome sequences of three Mycoplasma sp. 1220 strains.</title>
        <authorList>
            <person name="Grozner D."/>
            <person name="Forro B."/>
            <person name="Kovacs A.B."/>
            <person name="Marton S."/>
            <person name="Banyai K."/>
            <person name="Kreizinger Z."/>
            <person name="Sulyok K.M."/>
            <person name="Gyuranecz M."/>
        </authorList>
    </citation>
    <scope>NUCLEOTIDE SEQUENCE [LARGE SCALE GENOMIC DNA]</scope>
    <source>
        <strain evidence="7">MYCAV93</strain>
    </source>
</reference>
<keyword evidence="6" id="KW-0255">Endonuclease</keyword>
<protein>
    <submittedName>
        <fullName evidence="6">Restriction endonuclease subunit S</fullName>
    </submittedName>
</protein>
<feature type="domain" description="Type I restriction modification DNA specificity" evidence="5">
    <location>
        <begin position="8"/>
        <end position="158"/>
    </location>
</feature>
<evidence type="ECO:0000256" key="2">
    <source>
        <dbReference type="ARBA" id="ARBA00022747"/>
    </source>
</evidence>
<proteinExistence type="inferred from homology"/>
<keyword evidence="6" id="KW-0378">Hydrolase</keyword>
<dbReference type="InterPro" id="IPR044946">
    <property type="entry name" value="Restrct_endonuc_typeI_TRD_sf"/>
</dbReference>
<comment type="subunit">
    <text evidence="4">The methyltransferase is composed of M and S polypeptides.</text>
</comment>
<dbReference type="CDD" id="cd17255">
    <property type="entry name" value="RMtype1_S_Fco49512ORF2615P-TRD2-CR2_like"/>
    <property type="match status" value="1"/>
</dbReference>
<evidence type="ECO:0000256" key="3">
    <source>
        <dbReference type="ARBA" id="ARBA00023125"/>
    </source>
</evidence>
<dbReference type="PANTHER" id="PTHR43140:SF1">
    <property type="entry name" value="TYPE I RESTRICTION ENZYME ECOKI SPECIFICITY SUBUNIT"/>
    <property type="match status" value="1"/>
</dbReference>
<gene>
    <name evidence="6" type="ORF">FOY43_03435</name>
</gene>
<comment type="similarity">
    <text evidence="1">Belongs to the type-I restriction system S methylase family.</text>
</comment>
<dbReference type="GO" id="GO:0003677">
    <property type="term" value="F:DNA binding"/>
    <property type="evidence" value="ECO:0007669"/>
    <property type="project" value="UniProtKB-KW"/>
</dbReference>
<evidence type="ECO:0000313" key="7">
    <source>
        <dbReference type="Proteomes" id="UP000317512"/>
    </source>
</evidence>
<evidence type="ECO:0000256" key="4">
    <source>
        <dbReference type="ARBA" id="ARBA00038652"/>
    </source>
</evidence>
<organism evidence="6 7">
    <name type="scientific">Mycoplasma anserisalpingitidis</name>
    <dbReference type="NCBI Taxonomy" id="519450"/>
    <lineage>
        <taxon>Bacteria</taxon>
        <taxon>Bacillati</taxon>
        <taxon>Mycoplasmatota</taxon>
        <taxon>Mollicutes</taxon>
        <taxon>Mycoplasmataceae</taxon>
        <taxon>Mycoplasma</taxon>
    </lineage>
</organism>
<evidence type="ECO:0000256" key="1">
    <source>
        <dbReference type="ARBA" id="ARBA00010923"/>
    </source>
</evidence>
<name>A0A5B8JC05_9MOLU</name>
<dbReference type="PANTHER" id="PTHR43140">
    <property type="entry name" value="TYPE-1 RESTRICTION ENZYME ECOKI SPECIFICITY PROTEIN"/>
    <property type="match status" value="1"/>
</dbReference>
<dbReference type="EMBL" id="CP041663">
    <property type="protein sequence ID" value="QDY88776.1"/>
    <property type="molecule type" value="Genomic_DNA"/>
</dbReference>
<dbReference type="REBASE" id="364287">
    <property type="entry name" value="S2.Man93ORF3425P"/>
</dbReference>
<dbReference type="AlphaFoldDB" id="A0A5B8JC05"/>
<feature type="domain" description="Type I restriction modification DNA specificity" evidence="5">
    <location>
        <begin position="211"/>
        <end position="374"/>
    </location>
</feature>
<sequence>MNVDREIKWKKLGEFCEIGTGNSNRKDEVSDGIYPFFVRSKNILRSNKYEFDETAIIIPGEGGVGEIFHFIEGKYSLHQRAYRIKVLHTNINSKFIYHYLTNWFKEYILNIAVGATATSIRKPMIEDFEIPIPSLNIQNRIVKILDKFSELSENTKGLLPREIQQRQEQYKYYRDKLLVFDNTHSPERERERDVAGQLSREYLSILEEAEKVEWKTIGEVCYLRIGRVISKKDIQTFDEDRHPVYSSQTINDGIVGYLKSYDYNGIYVSWTTRGNAGFVRLLDGKFTITANAGIIWPKDQYLLGTRFIYHWLVKNMSNISIKGIGVIPLFTLEQMKLVKIPIPPIETQNKIVKILDKFSELTEGTKNSLPKEIKLRKQQYEYYRNKLLDFPKE</sequence>
<accession>A0A5B8JC05</accession>
<evidence type="ECO:0000259" key="5">
    <source>
        <dbReference type="Pfam" id="PF01420"/>
    </source>
</evidence>